<dbReference type="SUPFAM" id="SSF50331">
    <property type="entry name" value="MOP-like"/>
    <property type="match status" value="1"/>
</dbReference>
<dbReference type="GO" id="GO:0015098">
    <property type="term" value="F:molybdate ion transmembrane transporter activity"/>
    <property type="evidence" value="ECO:0007669"/>
    <property type="project" value="InterPro"/>
</dbReference>
<feature type="domain" description="ABC transporter" evidence="11">
    <location>
        <begin position="2"/>
        <end position="261"/>
    </location>
</feature>
<dbReference type="RefSeq" id="WP_090723906.1">
    <property type="nucleotide sequence ID" value="NZ_FOOU01000001.1"/>
</dbReference>
<evidence type="ECO:0000313" key="13">
    <source>
        <dbReference type="EMBL" id="SFF88208.1"/>
    </source>
</evidence>
<evidence type="ECO:0000256" key="7">
    <source>
        <dbReference type="ARBA" id="ARBA00022967"/>
    </source>
</evidence>
<evidence type="ECO:0000256" key="10">
    <source>
        <dbReference type="SAM" id="MobiDB-lite"/>
    </source>
</evidence>
<dbReference type="SMART" id="SM00382">
    <property type="entry name" value="AAA"/>
    <property type="match status" value="1"/>
</dbReference>
<keyword evidence="2" id="KW-1003">Cell membrane</keyword>
<dbReference type="STRING" id="1045558.SAMN05216175_101507"/>
<evidence type="ECO:0000256" key="5">
    <source>
        <dbReference type="ARBA" id="ARBA00022741"/>
    </source>
</evidence>
<dbReference type="InterPro" id="IPR017871">
    <property type="entry name" value="ABC_transporter-like_CS"/>
</dbReference>
<gene>
    <name evidence="13" type="ORF">SAMN05216175_101507</name>
</gene>
<proteinExistence type="predicted"/>
<dbReference type="InterPro" id="IPR004606">
    <property type="entry name" value="Mop_domain"/>
</dbReference>
<dbReference type="SUPFAM" id="SSF52540">
    <property type="entry name" value="P-loop containing nucleoside triphosphate hydrolases"/>
    <property type="match status" value="1"/>
</dbReference>
<organism evidence="13 14">
    <name type="scientific">Neptunomonas qingdaonensis</name>
    <dbReference type="NCBI Taxonomy" id="1045558"/>
    <lineage>
        <taxon>Bacteria</taxon>
        <taxon>Pseudomonadati</taxon>
        <taxon>Pseudomonadota</taxon>
        <taxon>Gammaproteobacteria</taxon>
        <taxon>Oceanospirillales</taxon>
        <taxon>Oceanospirillaceae</taxon>
        <taxon>Neptunomonas</taxon>
    </lineage>
</organism>
<evidence type="ECO:0000256" key="4">
    <source>
        <dbReference type="ARBA" id="ARBA00022519"/>
    </source>
</evidence>
<dbReference type="InterPro" id="IPR011868">
    <property type="entry name" value="ModC_ABC_ATP-bd"/>
</dbReference>
<evidence type="ECO:0000259" key="12">
    <source>
        <dbReference type="PROSITE" id="PS51866"/>
    </source>
</evidence>
<dbReference type="PROSITE" id="PS50893">
    <property type="entry name" value="ABC_TRANSPORTER_2"/>
    <property type="match status" value="1"/>
</dbReference>
<feature type="region of interest" description="Disordered" evidence="10">
    <location>
        <begin position="109"/>
        <end position="138"/>
    </location>
</feature>
<dbReference type="InterPro" id="IPR003439">
    <property type="entry name" value="ABC_transporter-like_ATP-bd"/>
</dbReference>
<dbReference type="PANTHER" id="PTHR43514">
    <property type="entry name" value="ABC TRANSPORTER I FAMILY MEMBER 10"/>
    <property type="match status" value="1"/>
</dbReference>
<feature type="domain" description="Mop" evidence="12">
    <location>
        <begin position="320"/>
        <end position="387"/>
    </location>
</feature>
<evidence type="ECO:0000256" key="8">
    <source>
        <dbReference type="ARBA" id="ARBA00023136"/>
    </source>
</evidence>
<evidence type="ECO:0000256" key="3">
    <source>
        <dbReference type="ARBA" id="ARBA00022505"/>
    </source>
</evidence>
<dbReference type="PROSITE" id="PS51866">
    <property type="entry name" value="MOP"/>
    <property type="match status" value="1"/>
</dbReference>
<dbReference type="InterPro" id="IPR027417">
    <property type="entry name" value="P-loop_NTPase"/>
</dbReference>
<dbReference type="AlphaFoldDB" id="A0A1I2MBD5"/>
<keyword evidence="5" id="KW-0547">Nucleotide-binding</keyword>
<evidence type="ECO:0000256" key="1">
    <source>
        <dbReference type="ARBA" id="ARBA00022448"/>
    </source>
</evidence>
<evidence type="ECO:0000256" key="2">
    <source>
        <dbReference type="ARBA" id="ARBA00022475"/>
    </source>
</evidence>
<dbReference type="InterPro" id="IPR003593">
    <property type="entry name" value="AAA+_ATPase"/>
</dbReference>
<dbReference type="Gene3D" id="3.40.50.300">
    <property type="entry name" value="P-loop containing nucleotide triphosphate hydrolases"/>
    <property type="match status" value="1"/>
</dbReference>
<protein>
    <submittedName>
        <fullName evidence="13">Molybdate transport system ATP-binding protein</fullName>
    </submittedName>
</protein>
<evidence type="ECO:0000259" key="11">
    <source>
        <dbReference type="PROSITE" id="PS50893"/>
    </source>
</evidence>
<dbReference type="PANTHER" id="PTHR43514:SF10">
    <property type="entry name" value="MOLYBDENUM IMPORT ATP-BINDING PROTEIN MODC 2"/>
    <property type="match status" value="1"/>
</dbReference>
<dbReference type="InterPro" id="IPR005116">
    <property type="entry name" value="Transp-assoc_OB_typ1"/>
</dbReference>
<dbReference type="EMBL" id="FOOU01000001">
    <property type="protein sequence ID" value="SFF88208.1"/>
    <property type="molecule type" value="Genomic_DNA"/>
</dbReference>
<keyword evidence="3 9" id="KW-0500">Molybdenum</keyword>
<keyword evidence="7" id="KW-1278">Translocase</keyword>
<reference evidence="14" key="1">
    <citation type="submission" date="2016-10" db="EMBL/GenBank/DDBJ databases">
        <authorList>
            <person name="Varghese N."/>
            <person name="Submissions S."/>
        </authorList>
    </citation>
    <scope>NUCLEOTIDE SEQUENCE [LARGE SCALE GENOMIC DNA]</scope>
    <source>
        <strain evidence="14">CGMCC 1.10971</strain>
    </source>
</reference>
<evidence type="ECO:0000313" key="14">
    <source>
        <dbReference type="Proteomes" id="UP000198623"/>
    </source>
</evidence>
<keyword evidence="6 13" id="KW-0067">ATP-binding</keyword>
<accession>A0A1I2MBD5</accession>
<keyword evidence="1" id="KW-0813">Transport</keyword>
<name>A0A1I2MBD5_9GAMM</name>
<keyword evidence="8" id="KW-0472">Membrane</keyword>
<dbReference type="Pfam" id="PF03459">
    <property type="entry name" value="TOBE"/>
    <property type="match status" value="1"/>
</dbReference>
<dbReference type="GO" id="GO:0005524">
    <property type="term" value="F:ATP binding"/>
    <property type="evidence" value="ECO:0007669"/>
    <property type="project" value="UniProtKB-KW"/>
</dbReference>
<evidence type="ECO:0000256" key="6">
    <source>
        <dbReference type="ARBA" id="ARBA00022840"/>
    </source>
</evidence>
<feature type="compositionally biased region" description="Basic and acidic residues" evidence="10">
    <location>
        <begin position="115"/>
        <end position="129"/>
    </location>
</feature>
<dbReference type="Gene3D" id="2.40.50.100">
    <property type="match status" value="1"/>
</dbReference>
<dbReference type="InterPro" id="IPR008995">
    <property type="entry name" value="Mo/tungstate-bd_C_term_dom"/>
</dbReference>
<evidence type="ECO:0000256" key="9">
    <source>
        <dbReference type="PROSITE-ProRule" id="PRU01213"/>
    </source>
</evidence>
<keyword evidence="14" id="KW-1185">Reference proteome</keyword>
<dbReference type="PROSITE" id="PS00211">
    <property type="entry name" value="ABC_TRANSPORTER_1"/>
    <property type="match status" value="1"/>
</dbReference>
<dbReference type="OrthoDB" id="9802264at2"/>
<dbReference type="Pfam" id="PF00005">
    <property type="entry name" value="ABC_tran"/>
    <property type="match status" value="1"/>
</dbReference>
<sequence length="398" mass="43637">MNKAIQIRFQTPLEHFTLDVDISIPATGVTILFGPSGCGKTTLLRCIAGLHPAKHAHLRINNNSWQAEGVYLPAHQRRVGYVFQEPSLFPHLNVTRNLLFGQRRSYLPSQNQSHQRIDNKSPAHNDNKSPQRNANKSPLSLDEVSQLLGISHLLQRMPEHLSGGEKQRVAIGRALLSNPEILLMDEPLSALDYATKAEIIPYLEQLHARLSIPIIYVTHAISEVESLADHIVLLEKGKVTAQGPIKEMLLDLSAPLAHFTNAGSLLDAVVDHYDEEYDLTAFAVDGGTLTVPGNIGLPGAQKRIHLSASHISLSRTAASDSTIVNILPVTILEISPADKAQCNIRLQLGDHSQILARITRRSKDQLALQCGEQLFAQIKGVSLVKRLNSHAHPAPLGL</sequence>
<dbReference type="GO" id="GO:0140359">
    <property type="term" value="F:ABC-type transporter activity"/>
    <property type="evidence" value="ECO:0007669"/>
    <property type="project" value="InterPro"/>
</dbReference>
<dbReference type="NCBIfam" id="TIGR02142">
    <property type="entry name" value="modC_ABC"/>
    <property type="match status" value="1"/>
</dbReference>
<dbReference type="GO" id="GO:0016020">
    <property type="term" value="C:membrane"/>
    <property type="evidence" value="ECO:0007669"/>
    <property type="project" value="InterPro"/>
</dbReference>
<dbReference type="GO" id="GO:0016887">
    <property type="term" value="F:ATP hydrolysis activity"/>
    <property type="evidence" value="ECO:0007669"/>
    <property type="project" value="InterPro"/>
</dbReference>
<dbReference type="InterPro" id="IPR050334">
    <property type="entry name" value="Molybdenum_import_ModC"/>
</dbReference>
<dbReference type="Proteomes" id="UP000198623">
    <property type="component" value="Unassembled WGS sequence"/>
</dbReference>
<keyword evidence="4" id="KW-0997">Cell inner membrane</keyword>